<comment type="caution">
    <text evidence="2">The sequence shown here is derived from an EMBL/GenBank/DDBJ whole genome shotgun (WGS) entry which is preliminary data.</text>
</comment>
<evidence type="ECO:0000313" key="3">
    <source>
        <dbReference type="Proteomes" id="UP001202328"/>
    </source>
</evidence>
<evidence type="ECO:0000313" key="2">
    <source>
        <dbReference type="EMBL" id="KAI3906641.1"/>
    </source>
</evidence>
<reference evidence="2" key="1">
    <citation type="submission" date="2022-04" db="EMBL/GenBank/DDBJ databases">
        <title>A functionally conserved STORR gene fusion in Papaver species that diverged 16.8 million years ago.</title>
        <authorList>
            <person name="Catania T."/>
        </authorList>
    </citation>
    <scope>NUCLEOTIDE SEQUENCE</scope>
    <source>
        <strain evidence="2">S-188037</strain>
    </source>
</reference>
<dbReference type="AlphaFoldDB" id="A0AAD4SHV4"/>
<protein>
    <submittedName>
        <fullName evidence="2">Uncharacterized protein</fullName>
    </submittedName>
</protein>
<evidence type="ECO:0000256" key="1">
    <source>
        <dbReference type="SAM" id="SignalP"/>
    </source>
</evidence>
<dbReference type="Proteomes" id="UP001202328">
    <property type="component" value="Unassembled WGS sequence"/>
</dbReference>
<feature type="signal peptide" evidence="1">
    <location>
        <begin position="1"/>
        <end position="20"/>
    </location>
</feature>
<dbReference type="EMBL" id="JAJJMB010010755">
    <property type="protein sequence ID" value="KAI3906641.1"/>
    <property type="molecule type" value="Genomic_DNA"/>
</dbReference>
<proteinExistence type="predicted"/>
<keyword evidence="3" id="KW-1185">Reference proteome</keyword>
<gene>
    <name evidence="2" type="ORF">MKW98_009549</name>
</gene>
<organism evidence="2 3">
    <name type="scientific">Papaver atlanticum</name>
    <dbReference type="NCBI Taxonomy" id="357466"/>
    <lineage>
        <taxon>Eukaryota</taxon>
        <taxon>Viridiplantae</taxon>
        <taxon>Streptophyta</taxon>
        <taxon>Embryophyta</taxon>
        <taxon>Tracheophyta</taxon>
        <taxon>Spermatophyta</taxon>
        <taxon>Magnoliopsida</taxon>
        <taxon>Ranunculales</taxon>
        <taxon>Papaveraceae</taxon>
        <taxon>Papaveroideae</taxon>
        <taxon>Papaver</taxon>
    </lineage>
</organism>
<name>A0AAD4SHV4_9MAGN</name>
<feature type="chain" id="PRO_5041976581" evidence="1">
    <location>
        <begin position="21"/>
        <end position="107"/>
    </location>
</feature>
<keyword evidence="1" id="KW-0732">Signal</keyword>
<sequence>MHRNVFFIILLGKDLIVVSCLEKDGFLLMHACQISKMVIKLFEYFTFTFTSRFVETACRGSPLVVNELHALGCYENVVRCPWERCFKVLPDLFEEQPDLLHKPIMRI</sequence>
<accession>A0AAD4SHV4</accession>